<gene>
    <name evidence="1" type="ORF">OCBIM_22005566mg</name>
</gene>
<accession>A0A0L8FX53</accession>
<protein>
    <submittedName>
        <fullName evidence="1">Uncharacterized protein</fullName>
    </submittedName>
</protein>
<dbReference type="AlphaFoldDB" id="A0A0L8FX53"/>
<name>A0A0L8FX53_OCTBM</name>
<evidence type="ECO:0000313" key="1">
    <source>
        <dbReference type="EMBL" id="KOF69169.1"/>
    </source>
</evidence>
<proteinExistence type="predicted"/>
<sequence>MCKSLLYFYLVCRKKSPFVFLFSNQRSKTGIHNLCRLPKLVKQMLMFGLNFQRKNVTEKIRQSVKCNCKPAQK</sequence>
<dbReference type="EMBL" id="KQ425654">
    <property type="protein sequence ID" value="KOF69169.1"/>
    <property type="molecule type" value="Genomic_DNA"/>
</dbReference>
<reference evidence="1" key="1">
    <citation type="submission" date="2015-07" db="EMBL/GenBank/DDBJ databases">
        <title>MeaNS - Measles Nucleotide Surveillance Program.</title>
        <authorList>
            <person name="Tran T."/>
            <person name="Druce J."/>
        </authorList>
    </citation>
    <scope>NUCLEOTIDE SEQUENCE</scope>
    <source>
        <strain evidence="1">UCB-OBI-ISO-001</strain>
        <tissue evidence="1">Gonad</tissue>
    </source>
</reference>
<organism evidence="1">
    <name type="scientific">Octopus bimaculoides</name>
    <name type="common">California two-spotted octopus</name>
    <dbReference type="NCBI Taxonomy" id="37653"/>
    <lineage>
        <taxon>Eukaryota</taxon>
        <taxon>Metazoa</taxon>
        <taxon>Spiralia</taxon>
        <taxon>Lophotrochozoa</taxon>
        <taxon>Mollusca</taxon>
        <taxon>Cephalopoda</taxon>
        <taxon>Coleoidea</taxon>
        <taxon>Octopodiformes</taxon>
        <taxon>Octopoda</taxon>
        <taxon>Incirrata</taxon>
        <taxon>Octopodidae</taxon>
        <taxon>Octopus</taxon>
    </lineage>
</organism>